<evidence type="ECO:0000313" key="2">
    <source>
        <dbReference type="EMBL" id="EJK70243.1"/>
    </source>
</evidence>
<feature type="region of interest" description="Disordered" evidence="1">
    <location>
        <begin position="49"/>
        <end position="68"/>
    </location>
</feature>
<name>K0SV43_THAOC</name>
<evidence type="ECO:0000256" key="1">
    <source>
        <dbReference type="SAM" id="MobiDB-lite"/>
    </source>
</evidence>
<keyword evidence="3" id="KW-1185">Reference proteome</keyword>
<feature type="region of interest" description="Disordered" evidence="1">
    <location>
        <begin position="81"/>
        <end position="154"/>
    </location>
</feature>
<sequence>RTEGGFREPGMHAAVRSVKLGCRRIAKVAGDGGLRRRRALCASTVAVPGPTRSAEKARRQAASYQHEREETIAMTLSTDVVEEARRSGSSTTGLGYLRIPPAHTPPLPSELQPQFATAKRGRREKKDEQGAHSYVPKWPGSDVAEPGLQKAEIT</sequence>
<protein>
    <submittedName>
        <fullName evidence="2">Uncharacterized protein</fullName>
    </submittedName>
</protein>
<accession>K0SV43</accession>
<gene>
    <name evidence="2" type="ORF">THAOC_08412</name>
</gene>
<dbReference type="AlphaFoldDB" id="K0SV43"/>
<evidence type="ECO:0000313" key="3">
    <source>
        <dbReference type="Proteomes" id="UP000266841"/>
    </source>
</evidence>
<proteinExistence type="predicted"/>
<dbReference type="Proteomes" id="UP000266841">
    <property type="component" value="Unassembled WGS sequence"/>
</dbReference>
<dbReference type="EMBL" id="AGNL01008828">
    <property type="protein sequence ID" value="EJK70243.1"/>
    <property type="molecule type" value="Genomic_DNA"/>
</dbReference>
<organism evidence="2 3">
    <name type="scientific">Thalassiosira oceanica</name>
    <name type="common">Marine diatom</name>
    <dbReference type="NCBI Taxonomy" id="159749"/>
    <lineage>
        <taxon>Eukaryota</taxon>
        <taxon>Sar</taxon>
        <taxon>Stramenopiles</taxon>
        <taxon>Ochrophyta</taxon>
        <taxon>Bacillariophyta</taxon>
        <taxon>Coscinodiscophyceae</taxon>
        <taxon>Thalassiosirophycidae</taxon>
        <taxon>Thalassiosirales</taxon>
        <taxon>Thalassiosiraceae</taxon>
        <taxon>Thalassiosira</taxon>
    </lineage>
</organism>
<reference evidence="2 3" key="1">
    <citation type="journal article" date="2012" name="Genome Biol.">
        <title>Genome and low-iron response of an oceanic diatom adapted to chronic iron limitation.</title>
        <authorList>
            <person name="Lommer M."/>
            <person name="Specht M."/>
            <person name="Roy A.S."/>
            <person name="Kraemer L."/>
            <person name="Andreson R."/>
            <person name="Gutowska M.A."/>
            <person name="Wolf J."/>
            <person name="Bergner S.V."/>
            <person name="Schilhabel M.B."/>
            <person name="Klostermeier U.C."/>
            <person name="Beiko R.G."/>
            <person name="Rosenstiel P."/>
            <person name="Hippler M."/>
            <person name="Laroche J."/>
        </authorList>
    </citation>
    <scope>NUCLEOTIDE SEQUENCE [LARGE SCALE GENOMIC DNA]</scope>
    <source>
        <strain evidence="2 3">CCMP1005</strain>
    </source>
</reference>
<comment type="caution">
    <text evidence="2">The sequence shown here is derived from an EMBL/GenBank/DDBJ whole genome shotgun (WGS) entry which is preliminary data.</text>
</comment>
<feature type="non-terminal residue" evidence="2">
    <location>
        <position position="1"/>
    </location>
</feature>